<reference evidence="5" key="1">
    <citation type="submission" date="2025-08" db="UniProtKB">
        <authorList>
            <consortium name="RefSeq"/>
        </authorList>
    </citation>
    <scope>IDENTIFICATION</scope>
</reference>
<dbReference type="InterPro" id="IPR051016">
    <property type="entry name" value="Diverse_Substrate_AcTransf"/>
</dbReference>
<evidence type="ECO:0000313" key="5">
    <source>
        <dbReference type="RefSeq" id="XP_013181281.1"/>
    </source>
</evidence>
<dbReference type="AlphaFoldDB" id="A0AAJ6ZXX5"/>
<dbReference type="PROSITE" id="PS51186">
    <property type="entry name" value="GNAT"/>
    <property type="match status" value="1"/>
</dbReference>
<keyword evidence="3" id="KW-0012">Acyltransferase</keyword>
<evidence type="ECO:0000256" key="2">
    <source>
        <dbReference type="ARBA" id="ARBA00022679"/>
    </source>
</evidence>
<feature type="domain" description="N-acetyltransferase" evidence="4">
    <location>
        <begin position="10"/>
        <end position="161"/>
    </location>
</feature>
<evidence type="ECO:0000259" key="4">
    <source>
        <dbReference type="PROSITE" id="PS51186"/>
    </source>
</evidence>
<evidence type="ECO:0000256" key="3">
    <source>
        <dbReference type="ARBA" id="ARBA00023315"/>
    </source>
</evidence>
<evidence type="ECO:0000256" key="1">
    <source>
        <dbReference type="ARBA" id="ARBA00008694"/>
    </source>
</evidence>
<organism evidence="5">
    <name type="scientific">Papilio xuthus</name>
    <name type="common">Asian swallowtail butterfly</name>
    <dbReference type="NCBI Taxonomy" id="66420"/>
    <lineage>
        <taxon>Eukaryota</taxon>
        <taxon>Metazoa</taxon>
        <taxon>Ecdysozoa</taxon>
        <taxon>Arthropoda</taxon>
        <taxon>Hexapoda</taxon>
        <taxon>Insecta</taxon>
        <taxon>Pterygota</taxon>
        <taxon>Neoptera</taxon>
        <taxon>Endopterygota</taxon>
        <taxon>Lepidoptera</taxon>
        <taxon>Glossata</taxon>
        <taxon>Ditrysia</taxon>
        <taxon>Papilionoidea</taxon>
        <taxon>Papilionidae</taxon>
        <taxon>Papilioninae</taxon>
        <taxon>Papilio</taxon>
    </lineage>
</organism>
<protein>
    <submittedName>
        <fullName evidence="5">Diamine acetyltransferase 2 isoform X2</fullName>
    </submittedName>
</protein>
<dbReference type="Gene3D" id="3.40.630.30">
    <property type="match status" value="1"/>
</dbReference>
<comment type="similarity">
    <text evidence="1">Belongs to the acetyltransferase family.</text>
</comment>
<sequence length="172" mass="19688">MEDVASTSEVVIRDAEREDMLEVDKMIQELAVYEKLTDDARLNAADLVRDGFDSPAAFGCKVLEVRGEQRVVAGYALYYRTYSTCVGRGLMLEDLYVRERWRRRGFGRRLFAAVAAEAVSRGCARLELHVLSWNPARAFYEARGAVDLSDADWRYYRLDAEQLRRAALLHTL</sequence>
<dbReference type="InterPro" id="IPR000182">
    <property type="entry name" value="GNAT_dom"/>
</dbReference>
<dbReference type="PANTHER" id="PTHR10545">
    <property type="entry name" value="DIAMINE N-ACETYLTRANSFERASE"/>
    <property type="match status" value="1"/>
</dbReference>
<name>A0AAJ6ZXX5_PAPXU</name>
<gene>
    <name evidence="5" type="primary">LOC106127655</name>
</gene>
<dbReference type="Pfam" id="PF00583">
    <property type="entry name" value="Acetyltransf_1"/>
    <property type="match status" value="1"/>
</dbReference>
<dbReference type="Proteomes" id="UP000694872">
    <property type="component" value="Unplaced"/>
</dbReference>
<dbReference type="GO" id="GO:0008080">
    <property type="term" value="F:N-acetyltransferase activity"/>
    <property type="evidence" value="ECO:0007669"/>
    <property type="project" value="UniProtKB-ARBA"/>
</dbReference>
<dbReference type="RefSeq" id="XP_013181281.1">
    <property type="nucleotide sequence ID" value="XM_013325827.1"/>
</dbReference>
<dbReference type="InterPro" id="IPR016181">
    <property type="entry name" value="Acyl_CoA_acyltransferase"/>
</dbReference>
<dbReference type="FunFam" id="3.40.630.30:FF:000064">
    <property type="entry name" value="GNAT family acetyltransferase"/>
    <property type="match status" value="1"/>
</dbReference>
<dbReference type="SUPFAM" id="SSF55729">
    <property type="entry name" value="Acyl-CoA N-acyltransferases (Nat)"/>
    <property type="match status" value="1"/>
</dbReference>
<keyword evidence="2" id="KW-0808">Transferase</keyword>
<dbReference type="PANTHER" id="PTHR10545:SF29">
    <property type="entry name" value="GH14572P-RELATED"/>
    <property type="match status" value="1"/>
</dbReference>
<dbReference type="GeneID" id="106127655"/>
<proteinExistence type="inferred from homology"/>
<accession>A0AAJ6ZXX5</accession>